<dbReference type="Gene3D" id="3.20.20.80">
    <property type="entry name" value="Glycosidases"/>
    <property type="match status" value="1"/>
</dbReference>
<protein>
    <recommendedName>
        <fullName evidence="5">Alpha-amylase</fullName>
        <ecNumber evidence="5">3.2.1.1</ecNumber>
    </recommendedName>
</protein>
<dbReference type="FunFam" id="3.90.400.10:FF:000002">
    <property type="entry name" value="Sucrose isomerase"/>
    <property type="match status" value="1"/>
</dbReference>
<dbReference type="Pfam" id="PF00128">
    <property type="entry name" value="Alpha-amylase"/>
    <property type="match status" value="1"/>
</dbReference>
<evidence type="ECO:0000256" key="4">
    <source>
        <dbReference type="RuleBase" id="RU003615"/>
    </source>
</evidence>
<name>A0A2P8H5S4_9BACL</name>
<dbReference type="SUPFAM" id="SSF51445">
    <property type="entry name" value="(Trans)glycosidases"/>
    <property type="match status" value="1"/>
</dbReference>
<comment type="caution">
    <text evidence="7">The sequence shown here is derived from an EMBL/GenBank/DDBJ whole genome shotgun (WGS) entry which is preliminary data.</text>
</comment>
<dbReference type="InterPro" id="IPR006046">
    <property type="entry name" value="Alpha_amylase"/>
</dbReference>
<dbReference type="PANTHER" id="PTHR10357:SF178">
    <property type="entry name" value="OLIGO-1,6-GLUCOSIDASE 3-RELATED"/>
    <property type="match status" value="1"/>
</dbReference>
<dbReference type="FunFam" id="3.20.20.80:FF:000064">
    <property type="entry name" value="Oligo-1,6-glucosidase"/>
    <property type="match status" value="2"/>
</dbReference>
<dbReference type="PANTHER" id="PTHR10357">
    <property type="entry name" value="ALPHA-AMYLASE FAMILY MEMBER"/>
    <property type="match status" value="1"/>
</dbReference>
<dbReference type="AlphaFoldDB" id="A0A2P8H5S4"/>
<proteinExistence type="inferred from homology"/>
<dbReference type="GO" id="GO:0004556">
    <property type="term" value="F:alpha-amylase activity"/>
    <property type="evidence" value="ECO:0007669"/>
    <property type="project" value="UniProtKB-UniRule"/>
</dbReference>
<dbReference type="CDD" id="cd11333">
    <property type="entry name" value="AmyAc_SI_OligoGlu_DGase"/>
    <property type="match status" value="1"/>
</dbReference>
<dbReference type="GO" id="GO:0009313">
    <property type="term" value="P:oligosaccharide catabolic process"/>
    <property type="evidence" value="ECO:0007669"/>
    <property type="project" value="TreeGrafter"/>
</dbReference>
<dbReference type="InterPro" id="IPR045857">
    <property type="entry name" value="O16G_dom_2"/>
</dbReference>
<comment type="similarity">
    <text evidence="1 4">Belongs to the glycosyl hydrolase 13 family.</text>
</comment>
<keyword evidence="5" id="KW-0119">Carbohydrate metabolism</keyword>
<dbReference type="Gene3D" id="2.60.40.1180">
    <property type="entry name" value="Golgi alpha-mannosidase II"/>
    <property type="match status" value="1"/>
</dbReference>
<keyword evidence="2 5" id="KW-0378">Hydrolase</keyword>
<gene>
    <name evidence="7" type="ORF">B0H99_102269</name>
</gene>
<dbReference type="Gene3D" id="3.90.400.10">
    <property type="entry name" value="Oligo-1,6-glucosidase, Domain 2"/>
    <property type="match status" value="1"/>
</dbReference>
<dbReference type="PRINTS" id="PR00110">
    <property type="entry name" value="ALPHAAMYLASE"/>
</dbReference>
<dbReference type="InterPro" id="IPR017853">
    <property type="entry name" value="GH"/>
</dbReference>
<evidence type="ECO:0000313" key="8">
    <source>
        <dbReference type="Proteomes" id="UP000242682"/>
    </source>
</evidence>
<organism evidence="7 8">
    <name type="scientific">Planomicrobium soli</name>
    <dbReference type="NCBI Taxonomy" id="1176648"/>
    <lineage>
        <taxon>Bacteria</taxon>
        <taxon>Bacillati</taxon>
        <taxon>Bacillota</taxon>
        <taxon>Bacilli</taxon>
        <taxon>Bacillales</taxon>
        <taxon>Caryophanaceae</taxon>
        <taxon>Planomicrobium</taxon>
    </lineage>
</organism>
<sequence>MGQQEAGAHSRNKPFRTIENNRRLGISGTIFGLGRLIEGEIRHGSLRGIGMKKIWWKEAVAYQVYPRSFKDSNGDGIGDINGVTSKLDYIKDLGIDVIWLSPVYKSPNDDNGYDISDYQDIMAEFGTMEDFDRLLAEVHARDMKLIIDLVINHTSDEHPWFVESKSSKDNPKRDWYIWSDDPTNWESIFGGSAWEYDKETKQYYLHLFSKKQPDLNWENEEVREALFDMVNWWLDKGIDGFRVDAISHIKKDYTDVFDPEQKLYAPAWEKMMNVKGIQPLLAELRDKTLKNRDIMTVGEANGVHVGDIEEWIGEKDGKFNMVFQFESLGLWDTDEKTGINVPKLKEVLTRWQKGVEGNGWNALFIENHDKPRVVSTWGNDTEYWRESATAIACMYFFMQGTPFIYQGQEIGMTNAPLVELDHYNDIQAHNLYHNNLAGGMKHEAIMTLLQAKSRDHSRTPMQWDASFNAGFTDAWPWLMVNPNHDKINVETQQQDPRSVLSFYKQMIWLRKQMNVLVYGTYELHDIGHEAVYAYTREDENEKVLVVSNLAQFACEWDAPEDATLLLANYEDVNSTQLLPYEARVYKIAK</sequence>
<dbReference type="EC" id="3.2.1.1" evidence="5"/>
<feature type="domain" description="Glycosyl hydrolase family 13 catalytic" evidence="6">
    <location>
        <begin position="63"/>
        <end position="458"/>
    </location>
</feature>
<evidence type="ECO:0000259" key="6">
    <source>
        <dbReference type="SMART" id="SM00642"/>
    </source>
</evidence>
<keyword evidence="8" id="KW-1185">Reference proteome</keyword>
<evidence type="ECO:0000313" key="7">
    <source>
        <dbReference type="EMBL" id="PSL41585.1"/>
    </source>
</evidence>
<dbReference type="FunFam" id="2.60.40.1180:FF:000007">
    <property type="entry name" value="Sucrose isomerase"/>
    <property type="match status" value="1"/>
</dbReference>
<evidence type="ECO:0000256" key="1">
    <source>
        <dbReference type="ARBA" id="ARBA00008061"/>
    </source>
</evidence>
<evidence type="ECO:0000256" key="2">
    <source>
        <dbReference type="ARBA" id="ARBA00022801"/>
    </source>
</evidence>
<dbReference type="EMBL" id="PYAT01000002">
    <property type="protein sequence ID" value="PSL41585.1"/>
    <property type="molecule type" value="Genomic_DNA"/>
</dbReference>
<dbReference type="SUPFAM" id="SSF51011">
    <property type="entry name" value="Glycosyl hydrolase domain"/>
    <property type="match status" value="1"/>
</dbReference>
<comment type="catalytic activity">
    <reaction evidence="5">
        <text>Endohydrolysis of (1-&gt;4)-alpha-D-glucosidic linkages in polysaccharides containing three or more (1-&gt;4)-alpha-linked D-glucose units.</text>
        <dbReference type="EC" id="3.2.1.1"/>
    </reaction>
</comment>
<dbReference type="Proteomes" id="UP000242682">
    <property type="component" value="Unassembled WGS sequence"/>
</dbReference>
<evidence type="ECO:0000256" key="3">
    <source>
        <dbReference type="ARBA" id="ARBA00023295"/>
    </source>
</evidence>
<dbReference type="SMART" id="SM00642">
    <property type="entry name" value="Aamy"/>
    <property type="match status" value="1"/>
</dbReference>
<dbReference type="InterPro" id="IPR006047">
    <property type="entry name" value="GH13_cat_dom"/>
</dbReference>
<reference evidence="7 8" key="1">
    <citation type="submission" date="2018-03" db="EMBL/GenBank/DDBJ databases">
        <title>Genomic Encyclopedia of Type Strains, Phase III (KMG-III): the genomes of soil and plant-associated and newly described type strains.</title>
        <authorList>
            <person name="Whitman W."/>
        </authorList>
    </citation>
    <scope>NUCLEOTIDE SEQUENCE [LARGE SCALE GENOMIC DNA]</scope>
    <source>
        <strain evidence="7 8">CGMCC 1.12259</strain>
    </source>
</reference>
<dbReference type="GO" id="GO:0043169">
    <property type="term" value="F:cation binding"/>
    <property type="evidence" value="ECO:0007669"/>
    <property type="project" value="InterPro"/>
</dbReference>
<evidence type="ECO:0000256" key="5">
    <source>
        <dbReference type="RuleBase" id="RU361134"/>
    </source>
</evidence>
<accession>A0A2P8H5S4</accession>
<keyword evidence="3 5" id="KW-0326">Glycosidase</keyword>
<dbReference type="InterPro" id="IPR013780">
    <property type="entry name" value="Glyco_hydro_b"/>
</dbReference>